<protein>
    <submittedName>
        <fullName evidence="1">Uncharacterized protein</fullName>
    </submittedName>
</protein>
<keyword evidence="2" id="KW-1185">Reference proteome</keyword>
<sequence>MNDAEKLRVVEIEAKLLERADEVFRTAWREAPLGADGIKVGLKALVDAGLLIDLSAYPIRVIQAFGDEDGVRRDPDE</sequence>
<proteinExistence type="predicted"/>
<evidence type="ECO:0000313" key="2">
    <source>
        <dbReference type="Proteomes" id="UP000260273"/>
    </source>
</evidence>
<organism evidence="1 2">
    <name type="scientific">Gordonia phage Pleakley</name>
    <dbReference type="NCBI Taxonomy" id="2283246"/>
    <lineage>
        <taxon>Viruses</taxon>
        <taxon>Duplodnaviria</taxon>
        <taxon>Heunggongvirae</taxon>
        <taxon>Uroviricota</taxon>
        <taxon>Caudoviricetes</taxon>
        <taxon>Zierdtviridae</taxon>
        <taxon>Emilbogenvirinae</taxon>
        <taxon>Pleakleyvirus</taxon>
        <taxon>Pleakleyvirus pleakley</taxon>
    </lineage>
</organism>
<dbReference type="KEGG" id="vg:65115067"/>
<dbReference type="Proteomes" id="UP000260273">
    <property type="component" value="Segment"/>
</dbReference>
<name>A0A345M6C7_9CAUD</name>
<dbReference type="EMBL" id="MH576960">
    <property type="protein sequence ID" value="AXH66048.1"/>
    <property type="molecule type" value="Genomic_DNA"/>
</dbReference>
<gene>
    <name evidence="1" type="primary">9</name>
    <name evidence="1" type="ORF">SEA_PLEAKLEY_9</name>
</gene>
<dbReference type="RefSeq" id="YP_010097403.1">
    <property type="nucleotide sequence ID" value="NC_055758.1"/>
</dbReference>
<evidence type="ECO:0000313" key="1">
    <source>
        <dbReference type="EMBL" id="AXH66048.1"/>
    </source>
</evidence>
<accession>A0A345M6C7</accession>
<reference evidence="2" key="1">
    <citation type="submission" date="2018-07" db="EMBL/GenBank/DDBJ databases">
        <authorList>
            <person name="Quirk P.G."/>
            <person name="Krulwich T.A."/>
        </authorList>
    </citation>
    <scope>NUCLEOTIDE SEQUENCE [LARGE SCALE GENOMIC DNA]</scope>
</reference>
<dbReference type="GeneID" id="65115067"/>